<dbReference type="AlphaFoldDB" id="A0A1H7J659"/>
<feature type="signal peptide" evidence="13">
    <location>
        <begin position="1"/>
        <end position="22"/>
    </location>
</feature>
<keyword evidence="2" id="KW-0813">Transport</keyword>
<comment type="similarity">
    <text evidence="11">Belongs to the TonB-dependent receptor family.</text>
</comment>
<dbReference type="STRING" id="1855283.SAMN05216382_0935"/>
<feature type="compositionally biased region" description="Polar residues" evidence="12">
    <location>
        <begin position="21"/>
        <end position="37"/>
    </location>
</feature>
<dbReference type="RefSeq" id="WP_093003631.1">
    <property type="nucleotide sequence ID" value="NZ_FNZZ01000001.1"/>
</dbReference>
<dbReference type="Pfam" id="PF07715">
    <property type="entry name" value="Plug"/>
    <property type="match status" value="1"/>
</dbReference>
<keyword evidence="8 11" id="KW-0798">TonB box</keyword>
<keyword evidence="13" id="KW-0732">Signal</keyword>
<proteinExistence type="inferred from homology"/>
<evidence type="ECO:0000259" key="14">
    <source>
        <dbReference type="Pfam" id="PF00593"/>
    </source>
</evidence>
<keyword evidence="4" id="KW-0410">Iron transport</keyword>
<evidence type="ECO:0000313" key="16">
    <source>
        <dbReference type="EMBL" id="SEK69357.1"/>
    </source>
</evidence>
<accession>A0A1H7J659</accession>
<dbReference type="InterPro" id="IPR036942">
    <property type="entry name" value="Beta-barrel_TonB_sf"/>
</dbReference>
<name>A0A1H7J659_9SPHN</name>
<keyword evidence="16" id="KW-0675">Receptor</keyword>
<dbReference type="InterPro" id="IPR037066">
    <property type="entry name" value="Plug_dom_sf"/>
</dbReference>
<dbReference type="InterPro" id="IPR000531">
    <property type="entry name" value="Beta-barrel_TonB"/>
</dbReference>
<sequence>MTKTIAWYLAAIAAGTSLPSAAQTTQPAEPIGQTSSTPRDDIVVFGRGESKIGVAHAASEGTVAGSDLLVRPLLRVAELLEAVPGMIAAQHSGSGKANQYFLRGFNLDHGTDFTTYIDGVQMNLRTHGHGQGYLDLNGLIPEIVAREDFRKGPYRVDGGDFALAGAAYMTTIDGYDRAWLSVEGGSYDYGRIAAGGTIDGVGAGKLTLVGQARVYDGPWQEPEHLRHLSGFAKYSAPAGSGTIQASLHAYHATWRPTEQIPERIIGSAICADVFCSPDPTARGRTTRLIGNVGVTQSDWRANVYGQFYDWSMYSNPTYTDPDGTSAQIRQFDRRWIVGARGEKRWTLSPQLALALGTENRFDHIGSVGVDRTAARAFLFSLGRYHVEEASTSLYGEATWTPLAGVRVIGGLRGDYYHYAVRARDSAAAAAGTGSGDDAILSPKASIAWAPGEHVELYANWGRGFHSNDVRGAVNVDTPVPVLVRGDGRELGARWQGSGLTLTATYWWLDVDSELRFVGDSNAVEPTGASERHGYELVAFWRPLPWLALDGNYVVSHSRYDNGDCIPNAFENAASAGASIVLDPWEASIRVRHLGPYPLIEDNSVRDSGSTVVNLRAARKIGRFQVYGELLNILNSRDKDIAYYYESYIPAFDTAGPTDGRLSRVVEPRTLRLGARVNF</sequence>
<gene>
    <name evidence="16" type="ORF">SAMN05216382_0935</name>
</gene>
<evidence type="ECO:0000256" key="11">
    <source>
        <dbReference type="RuleBase" id="RU003357"/>
    </source>
</evidence>
<evidence type="ECO:0000256" key="10">
    <source>
        <dbReference type="ARBA" id="ARBA00023237"/>
    </source>
</evidence>
<feature type="domain" description="TonB-dependent receptor-like beta-barrel" evidence="14">
    <location>
        <begin position="296"/>
        <end position="631"/>
    </location>
</feature>
<evidence type="ECO:0000256" key="2">
    <source>
        <dbReference type="ARBA" id="ARBA00022448"/>
    </source>
</evidence>
<feature type="chain" id="PRO_5011651331" evidence="13">
    <location>
        <begin position="23"/>
        <end position="678"/>
    </location>
</feature>
<dbReference type="EMBL" id="FNZZ01000001">
    <property type="protein sequence ID" value="SEK69357.1"/>
    <property type="molecule type" value="Genomic_DNA"/>
</dbReference>
<keyword evidence="6" id="KW-0408">Iron</keyword>
<evidence type="ECO:0000256" key="3">
    <source>
        <dbReference type="ARBA" id="ARBA00022452"/>
    </source>
</evidence>
<dbReference type="SUPFAM" id="SSF56935">
    <property type="entry name" value="Porins"/>
    <property type="match status" value="1"/>
</dbReference>
<keyword evidence="17" id="KW-1185">Reference proteome</keyword>
<dbReference type="PANTHER" id="PTHR32552:SF81">
    <property type="entry name" value="TONB-DEPENDENT OUTER MEMBRANE RECEPTOR"/>
    <property type="match status" value="1"/>
</dbReference>
<organism evidence="16 17">
    <name type="scientific">Sphingomonas palmae</name>
    <dbReference type="NCBI Taxonomy" id="1855283"/>
    <lineage>
        <taxon>Bacteria</taxon>
        <taxon>Pseudomonadati</taxon>
        <taxon>Pseudomonadota</taxon>
        <taxon>Alphaproteobacteria</taxon>
        <taxon>Sphingomonadales</taxon>
        <taxon>Sphingomonadaceae</taxon>
        <taxon>Sphingomonas</taxon>
    </lineage>
</organism>
<dbReference type="GO" id="GO:0009279">
    <property type="term" value="C:cell outer membrane"/>
    <property type="evidence" value="ECO:0007669"/>
    <property type="project" value="UniProtKB-SubCell"/>
</dbReference>
<evidence type="ECO:0000313" key="17">
    <source>
        <dbReference type="Proteomes" id="UP000199214"/>
    </source>
</evidence>
<evidence type="ECO:0000259" key="15">
    <source>
        <dbReference type="Pfam" id="PF07715"/>
    </source>
</evidence>
<dbReference type="Pfam" id="PF00593">
    <property type="entry name" value="TonB_dep_Rec_b-barrel"/>
    <property type="match status" value="1"/>
</dbReference>
<comment type="subcellular location">
    <subcellularLocation>
        <location evidence="1">Cell outer membrane</location>
        <topology evidence="1">Multi-pass membrane protein</topology>
    </subcellularLocation>
</comment>
<dbReference type="Proteomes" id="UP000199214">
    <property type="component" value="Unassembled WGS sequence"/>
</dbReference>
<evidence type="ECO:0000256" key="9">
    <source>
        <dbReference type="ARBA" id="ARBA00023136"/>
    </source>
</evidence>
<dbReference type="Gene3D" id="2.40.170.20">
    <property type="entry name" value="TonB-dependent receptor, beta-barrel domain"/>
    <property type="match status" value="1"/>
</dbReference>
<keyword evidence="7" id="KW-0406">Ion transport</keyword>
<dbReference type="Gene3D" id="2.170.130.10">
    <property type="entry name" value="TonB-dependent receptor, plug domain"/>
    <property type="match status" value="1"/>
</dbReference>
<keyword evidence="3" id="KW-1134">Transmembrane beta strand</keyword>
<evidence type="ECO:0000256" key="1">
    <source>
        <dbReference type="ARBA" id="ARBA00004571"/>
    </source>
</evidence>
<keyword evidence="5" id="KW-0812">Transmembrane</keyword>
<evidence type="ECO:0000256" key="4">
    <source>
        <dbReference type="ARBA" id="ARBA00022496"/>
    </source>
</evidence>
<dbReference type="PANTHER" id="PTHR32552">
    <property type="entry name" value="FERRICHROME IRON RECEPTOR-RELATED"/>
    <property type="match status" value="1"/>
</dbReference>
<dbReference type="OrthoDB" id="99480at2"/>
<evidence type="ECO:0000256" key="7">
    <source>
        <dbReference type="ARBA" id="ARBA00023065"/>
    </source>
</evidence>
<dbReference type="GO" id="GO:0006826">
    <property type="term" value="P:iron ion transport"/>
    <property type="evidence" value="ECO:0007669"/>
    <property type="project" value="UniProtKB-KW"/>
</dbReference>
<evidence type="ECO:0000256" key="8">
    <source>
        <dbReference type="ARBA" id="ARBA00023077"/>
    </source>
</evidence>
<reference evidence="17" key="1">
    <citation type="submission" date="2016-10" db="EMBL/GenBank/DDBJ databases">
        <authorList>
            <person name="Varghese N."/>
            <person name="Submissions S."/>
        </authorList>
    </citation>
    <scope>NUCLEOTIDE SEQUENCE [LARGE SCALE GENOMIC DNA]</scope>
    <source>
        <strain evidence="17">JS21-1</strain>
    </source>
</reference>
<feature type="domain" description="TonB-dependent receptor plug" evidence="15">
    <location>
        <begin position="62"/>
        <end position="166"/>
    </location>
</feature>
<feature type="region of interest" description="Disordered" evidence="12">
    <location>
        <begin position="21"/>
        <end position="40"/>
    </location>
</feature>
<evidence type="ECO:0000256" key="6">
    <source>
        <dbReference type="ARBA" id="ARBA00023004"/>
    </source>
</evidence>
<keyword evidence="9 11" id="KW-0472">Membrane</keyword>
<evidence type="ECO:0000256" key="5">
    <source>
        <dbReference type="ARBA" id="ARBA00022692"/>
    </source>
</evidence>
<evidence type="ECO:0000256" key="12">
    <source>
        <dbReference type="SAM" id="MobiDB-lite"/>
    </source>
</evidence>
<dbReference type="InterPro" id="IPR012910">
    <property type="entry name" value="Plug_dom"/>
</dbReference>
<dbReference type="InterPro" id="IPR039426">
    <property type="entry name" value="TonB-dep_rcpt-like"/>
</dbReference>
<evidence type="ECO:0000256" key="13">
    <source>
        <dbReference type="SAM" id="SignalP"/>
    </source>
</evidence>
<keyword evidence="10" id="KW-0998">Cell outer membrane</keyword>
<protein>
    <submittedName>
        <fullName evidence="16">Outer membrane receptor proteins, mostly Fe transport</fullName>
    </submittedName>
</protein>